<dbReference type="PANTHER" id="PTHR11380:SF5">
    <property type="entry name" value="TRANSCRIPTION INITIATION FACTOR TFIID SUBUNIT 13"/>
    <property type="match status" value="1"/>
</dbReference>
<evidence type="ECO:0000313" key="9">
    <source>
        <dbReference type="Proteomes" id="UP000663843"/>
    </source>
</evidence>
<sequence>MSQTPTPLPSQKRPATTAIQQVTTATGLPTMTVPTPTGAPTTTPQYYAGQYPTRGPIQFTTTPGPPLTPRPGTTALASTSTTRPVTTTASTYATSTTPRPVAPTTSFVSTVGAAKQPNKKPPALKGSFTKDLRPMMYAFGDHANPAPDTVAVMEEILMDYMTDVCTTAMKKTKRTNIQIDGLREALSHPADVKKLARMEELLFMQEDIKRARAQFNEKDDRAAP</sequence>
<dbReference type="Pfam" id="PF02269">
    <property type="entry name" value="TFIID-18kDa"/>
    <property type="match status" value="1"/>
</dbReference>
<evidence type="ECO:0000256" key="7">
    <source>
        <dbReference type="SAM" id="MobiDB-lite"/>
    </source>
</evidence>
<comment type="caution">
    <text evidence="8">The sequence shown here is derived from an EMBL/GenBank/DDBJ whole genome shotgun (WGS) entry which is preliminary data.</text>
</comment>
<organism evidence="8 9">
    <name type="scientific">Rhizoctonia solani</name>
    <dbReference type="NCBI Taxonomy" id="456999"/>
    <lineage>
        <taxon>Eukaryota</taxon>
        <taxon>Fungi</taxon>
        <taxon>Dikarya</taxon>
        <taxon>Basidiomycota</taxon>
        <taxon>Agaricomycotina</taxon>
        <taxon>Agaricomycetes</taxon>
        <taxon>Cantharellales</taxon>
        <taxon>Ceratobasidiaceae</taxon>
        <taxon>Rhizoctonia</taxon>
    </lineage>
</organism>
<dbReference type="Gene3D" id="1.10.20.10">
    <property type="entry name" value="Histone, subunit A"/>
    <property type="match status" value="1"/>
</dbReference>
<keyword evidence="2" id="KW-0805">Transcription regulation</keyword>
<evidence type="ECO:0000313" key="8">
    <source>
        <dbReference type="EMBL" id="CAE6336306.1"/>
    </source>
</evidence>
<evidence type="ECO:0000256" key="5">
    <source>
        <dbReference type="ARBA" id="ARBA00038392"/>
    </source>
</evidence>
<dbReference type="PANTHER" id="PTHR11380">
    <property type="entry name" value="TRANSCRIPTION INITIATION FACTOR TFIID/SUPT3-RELATED"/>
    <property type="match status" value="1"/>
</dbReference>
<dbReference type="EMBL" id="CAJMWT010000003">
    <property type="protein sequence ID" value="CAE6336306.1"/>
    <property type="molecule type" value="Genomic_DNA"/>
</dbReference>
<evidence type="ECO:0000256" key="3">
    <source>
        <dbReference type="ARBA" id="ARBA00023163"/>
    </source>
</evidence>
<dbReference type="InterPro" id="IPR003195">
    <property type="entry name" value="TFIID_TAF13"/>
</dbReference>
<comment type="subcellular location">
    <subcellularLocation>
        <location evidence="1">Nucleus</location>
    </subcellularLocation>
</comment>
<name>A0A8H2W7W6_9AGAM</name>
<proteinExistence type="inferred from homology"/>
<feature type="compositionally biased region" description="Low complexity" evidence="7">
    <location>
        <begin position="70"/>
        <end position="99"/>
    </location>
</feature>
<feature type="compositionally biased region" description="Low complexity" evidence="7">
    <location>
        <begin position="15"/>
        <end position="44"/>
    </location>
</feature>
<dbReference type="GO" id="GO:0046982">
    <property type="term" value="F:protein heterodimerization activity"/>
    <property type="evidence" value="ECO:0007669"/>
    <property type="project" value="InterPro"/>
</dbReference>
<feature type="region of interest" description="Disordered" evidence="7">
    <location>
        <begin position="60"/>
        <end position="104"/>
    </location>
</feature>
<evidence type="ECO:0000256" key="6">
    <source>
        <dbReference type="ARBA" id="ARBA00040136"/>
    </source>
</evidence>
<protein>
    <recommendedName>
        <fullName evidence="6">Transcription initiation factor TFIID subunit 13</fullName>
    </recommendedName>
</protein>
<feature type="region of interest" description="Disordered" evidence="7">
    <location>
        <begin position="1"/>
        <end position="46"/>
    </location>
</feature>
<evidence type="ECO:0000256" key="1">
    <source>
        <dbReference type="ARBA" id="ARBA00004123"/>
    </source>
</evidence>
<dbReference type="SUPFAM" id="SSF47113">
    <property type="entry name" value="Histone-fold"/>
    <property type="match status" value="1"/>
</dbReference>
<evidence type="ECO:0000256" key="2">
    <source>
        <dbReference type="ARBA" id="ARBA00023015"/>
    </source>
</evidence>
<dbReference type="InterPro" id="IPR009072">
    <property type="entry name" value="Histone-fold"/>
</dbReference>
<comment type="similarity">
    <text evidence="5">Belongs to the TAF13 family.</text>
</comment>
<dbReference type="GO" id="GO:0005669">
    <property type="term" value="C:transcription factor TFIID complex"/>
    <property type="evidence" value="ECO:0007669"/>
    <property type="project" value="TreeGrafter"/>
</dbReference>
<keyword evidence="4" id="KW-0539">Nucleus</keyword>
<dbReference type="AlphaFoldDB" id="A0A8H2W7W6"/>
<evidence type="ECO:0000256" key="4">
    <source>
        <dbReference type="ARBA" id="ARBA00023242"/>
    </source>
</evidence>
<reference evidence="8" key="1">
    <citation type="submission" date="2021-01" db="EMBL/GenBank/DDBJ databases">
        <authorList>
            <person name="Kaushik A."/>
        </authorList>
    </citation>
    <scope>NUCLEOTIDE SEQUENCE</scope>
    <source>
        <strain evidence="8">AG2-2IIIB</strain>
    </source>
</reference>
<accession>A0A8H2W7W6</accession>
<gene>
    <name evidence="8" type="ORF">RDB_LOCUS352</name>
</gene>
<dbReference type="CDD" id="cd07978">
    <property type="entry name" value="HFD_TAF13"/>
    <property type="match status" value="1"/>
</dbReference>
<dbReference type="GO" id="GO:0051123">
    <property type="term" value="P:RNA polymerase II preinitiation complex assembly"/>
    <property type="evidence" value="ECO:0007669"/>
    <property type="project" value="TreeGrafter"/>
</dbReference>
<dbReference type="Proteomes" id="UP000663843">
    <property type="component" value="Unassembled WGS sequence"/>
</dbReference>
<keyword evidence="3" id="KW-0804">Transcription</keyword>